<dbReference type="PANTHER" id="PTHR34702:SF1">
    <property type="entry name" value="NA(+)_H(+) ANTIPORTER SUBUNIT F"/>
    <property type="match status" value="1"/>
</dbReference>
<feature type="transmembrane region" description="Helical" evidence="9">
    <location>
        <begin position="88"/>
        <end position="110"/>
    </location>
</feature>
<dbReference type="Proteomes" id="UP000249065">
    <property type="component" value="Unassembled WGS sequence"/>
</dbReference>
<reference evidence="11" key="1">
    <citation type="submission" date="2018-06" db="EMBL/GenBank/DDBJ databases">
        <authorList>
            <person name="Khan S.A."/>
        </authorList>
    </citation>
    <scope>NUCLEOTIDE SEQUENCE [LARGE SCALE GENOMIC DNA]</scope>
    <source>
        <strain evidence="11">DB-1506</strain>
    </source>
</reference>
<dbReference type="EMBL" id="QLIX01000005">
    <property type="protein sequence ID" value="RAI59203.1"/>
    <property type="molecule type" value="Genomic_DNA"/>
</dbReference>
<protein>
    <submittedName>
        <fullName evidence="10">Sodium:proton antiporter</fullName>
    </submittedName>
</protein>
<dbReference type="Pfam" id="PF04066">
    <property type="entry name" value="MrpF_PhaF"/>
    <property type="match status" value="1"/>
</dbReference>
<evidence type="ECO:0000256" key="1">
    <source>
        <dbReference type="ARBA" id="ARBA00004651"/>
    </source>
</evidence>
<evidence type="ECO:0000256" key="9">
    <source>
        <dbReference type="SAM" id="Phobius"/>
    </source>
</evidence>
<dbReference type="GO" id="GO:0015385">
    <property type="term" value="F:sodium:proton antiporter activity"/>
    <property type="evidence" value="ECO:0007669"/>
    <property type="project" value="TreeGrafter"/>
</dbReference>
<dbReference type="InterPro" id="IPR007208">
    <property type="entry name" value="MrpF/PhaF-like"/>
</dbReference>
<keyword evidence="5 9" id="KW-0812">Transmembrane</keyword>
<comment type="caution">
    <text evidence="10">The sequence shown here is derived from an EMBL/GenBank/DDBJ whole genome shotgun (WGS) entry which is preliminary data.</text>
</comment>
<evidence type="ECO:0000256" key="2">
    <source>
        <dbReference type="ARBA" id="ARBA00009212"/>
    </source>
</evidence>
<evidence type="ECO:0000256" key="4">
    <source>
        <dbReference type="ARBA" id="ARBA00022475"/>
    </source>
</evidence>
<keyword evidence="6 9" id="KW-1133">Transmembrane helix</keyword>
<evidence type="ECO:0000256" key="8">
    <source>
        <dbReference type="SAM" id="MobiDB-lite"/>
    </source>
</evidence>
<keyword evidence="7 9" id="KW-0472">Membrane</keyword>
<proteinExistence type="inferred from homology"/>
<evidence type="ECO:0000313" key="10">
    <source>
        <dbReference type="EMBL" id="RAI59203.1"/>
    </source>
</evidence>
<dbReference type="AlphaFoldDB" id="A0A327MAN6"/>
<name>A0A327MAN6_9PROT</name>
<evidence type="ECO:0000256" key="5">
    <source>
        <dbReference type="ARBA" id="ARBA00022692"/>
    </source>
</evidence>
<evidence type="ECO:0000256" key="7">
    <source>
        <dbReference type="ARBA" id="ARBA00023136"/>
    </source>
</evidence>
<keyword evidence="4" id="KW-1003">Cell membrane</keyword>
<dbReference type="PANTHER" id="PTHR34702">
    <property type="entry name" value="NA(+)/H(+) ANTIPORTER SUBUNIT F1"/>
    <property type="match status" value="1"/>
</dbReference>
<keyword evidence="3" id="KW-0813">Transport</keyword>
<feature type="region of interest" description="Disordered" evidence="8">
    <location>
        <begin position="1"/>
        <end position="29"/>
    </location>
</feature>
<feature type="compositionally biased region" description="Basic residues" evidence="8">
    <location>
        <begin position="10"/>
        <end position="27"/>
    </location>
</feature>
<comment type="similarity">
    <text evidence="2">Belongs to the CPA3 antiporters (TC 2.A.63) subunit F family.</text>
</comment>
<dbReference type="GO" id="GO:0005886">
    <property type="term" value="C:plasma membrane"/>
    <property type="evidence" value="ECO:0007669"/>
    <property type="project" value="UniProtKB-SubCell"/>
</dbReference>
<feature type="transmembrane region" description="Helical" evidence="9">
    <location>
        <begin position="62"/>
        <end position="82"/>
    </location>
</feature>
<accession>A0A327MAN6</accession>
<evidence type="ECO:0000256" key="3">
    <source>
        <dbReference type="ARBA" id="ARBA00022448"/>
    </source>
</evidence>
<feature type="transmembrane region" description="Helical" evidence="9">
    <location>
        <begin position="33"/>
        <end position="50"/>
    </location>
</feature>
<organism evidence="10 11">
    <name type="scientific">Roseicella frigidaeris</name>
    <dbReference type="NCBI Taxonomy" id="2230885"/>
    <lineage>
        <taxon>Bacteria</taxon>
        <taxon>Pseudomonadati</taxon>
        <taxon>Pseudomonadota</taxon>
        <taxon>Alphaproteobacteria</taxon>
        <taxon>Acetobacterales</taxon>
        <taxon>Roseomonadaceae</taxon>
        <taxon>Roseicella</taxon>
    </lineage>
</organism>
<sequence length="116" mass="12052">MPSTRACRSSGRRARSRRSSPPPRRKAQPVTEALTLLATIILGSVAAGLWRVLRGPAPADRLMAAQLLSTGAIAALLLLGAATGDPALLDVALLLALFGAFATVAFVLGARLARQR</sequence>
<gene>
    <name evidence="10" type="ORF">DOO78_09185</name>
</gene>
<comment type="subcellular location">
    <subcellularLocation>
        <location evidence="1">Cell membrane</location>
        <topology evidence="1">Multi-pass membrane protein</topology>
    </subcellularLocation>
</comment>
<evidence type="ECO:0000256" key="6">
    <source>
        <dbReference type="ARBA" id="ARBA00022989"/>
    </source>
</evidence>
<evidence type="ECO:0000313" key="11">
    <source>
        <dbReference type="Proteomes" id="UP000249065"/>
    </source>
</evidence>
<keyword evidence="11" id="KW-1185">Reference proteome</keyword>